<evidence type="ECO:0000256" key="3">
    <source>
        <dbReference type="ARBA" id="ARBA00023125"/>
    </source>
</evidence>
<evidence type="ECO:0000256" key="5">
    <source>
        <dbReference type="SAM" id="Coils"/>
    </source>
</evidence>
<dbReference type="InterPro" id="IPR009061">
    <property type="entry name" value="DNA-bd_dom_put_sf"/>
</dbReference>
<proteinExistence type="predicted"/>
<evidence type="ECO:0000256" key="4">
    <source>
        <dbReference type="ARBA" id="ARBA00023163"/>
    </source>
</evidence>
<sequence>MRIGELARTAGVSPRAVRYYEEQGLITADRDHNGYRNYDDGTVPVVRDIARLLSAGLSSEDLLRFRGCLGRESSVPPAACTVDTLEVYLSRLETLDQRIQALTDLRERLDEEIGRLRTHLDSSRTGLDTAH</sequence>
<dbReference type="Pfam" id="PF00376">
    <property type="entry name" value="MerR"/>
    <property type="match status" value="1"/>
</dbReference>
<protein>
    <submittedName>
        <fullName evidence="7">DNA-binding transcriptional MerR regulator</fullName>
    </submittedName>
</protein>
<accession>A0A7W7SWN8</accession>
<keyword evidence="8" id="KW-1185">Reference proteome</keyword>
<evidence type="ECO:0000313" key="7">
    <source>
        <dbReference type="EMBL" id="MBB4961707.1"/>
    </source>
</evidence>
<dbReference type="SUPFAM" id="SSF46955">
    <property type="entry name" value="Putative DNA-binding domain"/>
    <property type="match status" value="1"/>
</dbReference>
<dbReference type="PANTHER" id="PTHR30204">
    <property type="entry name" value="REDOX-CYCLING DRUG-SENSING TRANSCRIPTIONAL ACTIVATOR SOXR"/>
    <property type="match status" value="1"/>
</dbReference>
<feature type="coiled-coil region" evidence="5">
    <location>
        <begin position="85"/>
        <end position="119"/>
    </location>
</feature>
<dbReference type="PRINTS" id="PR00040">
    <property type="entry name" value="HTHMERR"/>
</dbReference>
<gene>
    <name evidence="7" type="ORF">FHR38_005440</name>
</gene>
<evidence type="ECO:0000256" key="2">
    <source>
        <dbReference type="ARBA" id="ARBA00023015"/>
    </source>
</evidence>
<dbReference type="PROSITE" id="PS00552">
    <property type="entry name" value="HTH_MERR_1"/>
    <property type="match status" value="1"/>
</dbReference>
<dbReference type="PANTHER" id="PTHR30204:SF69">
    <property type="entry name" value="MERR-FAMILY TRANSCRIPTIONAL REGULATOR"/>
    <property type="match status" value="1"/>
</dbReference>
<dbReference type="InterPro" id="IPR000551">
    <property type="entry name" value="MerR-type_HTH_dom"/>
</dbReference>
<dbReference type="GO" id="GO:0003677">
    <property type="term" value="F:DNA binding"/>
    <property type="evidence" value="ECO:0007669"/>
    <property type="project" value="UniProtKB-KW"/>
</dbReference>
<dbReference type="RefSeq" id="WP_184537419.1">
    <property type="nucleotide sequence ID" value="NZ_JACHJW010000001.1"/>
</dbReference>
<feature type="domain" description="HTH merR-type" evidence="6">
    <location>
        <begin position="1"/>
        <end position="68"/>
    </location>
</feature>
<evidence type="ECO:0000313" key="8">
    <source>
        <dbReference type="Proteomes" id="UP000578819"/>
    </source>
</evidence>
<keyword evidence="2" id="KW-0805">Transcription regulation</keyword>
<keyword evidence="4" id="KW-0804">Transcription</keyword>
<keyword evidence="5" id="KW-0175">Coiled coil</keyword>
<dbReference type="Gene3D" id="1.10.1660.10">
    <property type="match status" value="1"/>
</dbReference>
<dbReference type="GO" id="GO:0003700">
    <property type="term" value="F:DNA-binding transcription factor activity"/>
    <property type="evidence" value="ECO:0007669"/>
    <property type="project" value="InterPro"/>
</dbReference>
<reference evidence="7 8" key="1">
    <citation type="submission" date="2020-08" db="EMBL/GenBank/DDBJ databases">
        <title>Sequencing the genomes of 1000 actinobacteria strains.</title>
        <authorList>
            <person name="Klenk H.-P."/>
        </authorList>
    </citation>
    <scope>NUCLEOTIDE SEQUENCE [LARGE SCALE GENOMIC DNA]</scope>
    <source>
        <strain evidence="7 8">DSM 45886</strain>
    </source>
</reference>
<dbReference type="PROSITE" id="PS50937">
    <property type="entry name" value="HTH_MERR_2"/>
    <property type="match status" value="1"/>
</dbReference>
<organism evidence="7 8">
    <name type="scientific">Micromonospora polyrhachis</name>
    <dbReference type="NCBI Taxonomy" id="1282883"/>
    <lineage>
        <taxon>Bacteria</taxon>
        <taxon>Bacillati</taxon>
        <taxon>Actinomycetota</taxon>
        <taxon>Actinomycetes</taxon>
        <taxon>Micromonosporales</taxon>
        <taxon>Micromonosporaceae</taxon>
        <taxon>Micromonospora</taxon>
    </lineage>
</organism>
<dbReference type="EMBL" id="JACHJW010000001">
    <property type="protein sequence ID" value="MBB4961707.1"/>
    <property type="molecule type" value="Genomic_DNA"/>
</dbReference>
<keyword evidence="1" id="KW-0678">Repressor</keyword>
<evidence type="ECO:0000259" key="6">
    <source>
        <dbReference type="PROSITE" id="PS50937"/>
    </source>
</evidence>
<dbReference type="AlphaFoldDB" id="A0A7W7SWN8"/>
<dbReference type="Proteomes" id="UP000578819">
    <property type="component" value="Unassembled WGS sequence"/>
</dbReference>
<keyword evidence="3 7" id="KW-0238">DNA-binding</keyword>
<comment type="caution">
    <text evidence="7">The sequence shown here is derived from an EMBL/GenBank/DDBJ whole genome shotgun (WGS) entry which is preliminary data.</text>
</comment>
<name>A0A7W7SWN8_9ACTN</name>
<evidence type="ECO:0000256" key="1">
    <source>
        <dbReference type="ARBA" id="ARBA00022491"/>
    </source>
</evidence>
<dbReference type="InterPro" id="IPR047057">
    <property type="entry name" value="MerR_fam"/>
</dbReference>
<dbReference type="SMART" id="SM00422">
    <property type="entry name" value="HTH_MERR"/>
    <property type="match status" value="1"/>
</dbReference>